<dbReference type="GO" id="GO:0030248">
    <property type="term" value="F:cellulose binding"/>
    <property type="evidence" value="ECO:0007669"/>
    <property type="project" value="InterPro"/>
</dbReference>
<proteinExistence type="predicted"/>
<evidence type="ECO:0000259" key="2">
    <source>
        <dbReference type="PROSITE" id="PS51164"/>
    </source>
</evidence>
<dbReference type="InterPro" id="IPR000254">
    <property type="entry name" value="CBD"/>
</dbReference>
<organism evidence="3 4">
    <name type="scientific">Thraustotheca clavata</name>
    <dbReference type="NCBI Taxonomy" id="74557"/>
    <lineage>
        <taxon>Eukaryota</taxon>
        <taxon>Sar</taxon>
        <taxon>Stramenopiles</taxon>
        <taxon>Oomycota</taxon>
        <taxon>Saprolegniomycetes</taxon>
        <taxon>Saprolegniales</taxon>
        <taxon>Achlyaceae</taxon>
        <taxon>Thraustotheca</taxon>
    </lineage>
</organism>
<evidence type="ECO:0000256" key="1">
    <source>
        <dbReference type="ARBA" id="ARBA00022729"/>
    </source>
</evidence>
<keyword evidence="4" id="KW-1185">Reference proteome</keyword>
<evidence type="ECO:0000313" key="4">
    <source>
        <dbReference type="Proteomes" id="UP000243217"/>
    </source>
</evidence>
<dbReference type="GO" id="GO:0005975">
    <property type="term" value="P:carbohydrate metabolic process"/>
    <property type="evidence" value="ECO:0007669"/>
    <property type="project" value="InterPro"/>
</dbReference>
<sequence>PALAAVVVLSIKCPNKVAVLKGERGDSSNTCKPPFGYIMNCDYNRNCTKPNEICIRSICQQTMVTAKKYKQCAGIGYCGPNDCDGGSSYHCNKYSDYWWQCDPITLALTAETSWTNVSVKVNASYCIEGLFVEMESYVGDGTCVAPSNTTCQDLNNITTCMFGAEV</sequence>
<dbReference type="PROSITE" id="PS51164">
    <property type="entry name" value="CBM1_2"/>
    <property type="match status" value="1"/>
</dbReference>
<comment type="caution">
    <text evidence="3">The sequence shown here is derived from an EMBL/GenBank/DDBJ whole genome shotgun (WGS) entry which is preliminary data.</text>
</comment>
<protein>
    <recommendedName>
        <fullName evidence="2">CBM1 domain-containing protein</fullName>
    </recommendedName>
</protein>
<dbReference type="EMBL" id="JNBS01000519">
    <property type="protein sequence ID" value="OQS04992.1"/>
    <property type="molecule type" value="Genomic_DNA"/>
</dbReference>
<dbReference type="Proteomes" id="UP000243217">
    <property type="component" value="Unassembled WGS sequence"/>
</dbReference>
<feature type="non-terminal residue" evidence="3">
    <location>
        <position position="166"/>
    </location>
</feature>
<keyword evidence="1" id="KW-0732">Signal</keyword>
<evidence type="ECO:0000313" key="3">
    <source>
        <dbReference type="EMBL" id="OQS04992.1"/>
    </source>
</evidence>
<reference evidence="3 4" key="1">
    <citation type="journal article" date="2014" name="Genome Biol. Evol.">
        <title>The secreted proteins of Achlya hypogyna and Thraustotheca clavata identify the ancestral oomycete secretome and reveal gene acquisitions by horizontal gene transfer.</title>
        <authorList>
            <person name="Misner I."/>
            <person name="Blouin N."/>
            <person name="Leonard G."/>
            <person name="Richards T.A."/>
            <person name="Lane C.E."/>
        </authorList>
    </citation>
    <scope>NUCLEOTIDE SEQUENCE [LARGE SCALE GENOMIC DNA]</scope>
    <source>
        <strain evidence="3 4">ATCC 34112</strain>
    </source>
</reference>
<dbReference type="AlphaFoldDB" id="A0A1W0A3X4"/>
<gene>
    <name evidence="3" type="ORF">THRCLA_20742</name>
</gene>
<feature type="non-terminal residue" evidence="3">
    <location>
        <position position="1"/>
    </location>
</feature>
<name>A0A1W0A3X4_9STRA</name>
<feature type="domain" description="CBM1" evidence="2">
    <location>
        <begin position="64"/>
        <end position="102"/>
    </location>
</feature>
<accession>A0A1W0A3X4</accession>
<dbReference type="GO" id="GO:0005576">
    <property type="term" value="C:extracellular region"/>
    <property type="evidence" value="ECO:0007669"/>
    <property type="project" value="InterPro"/>
</dbReference>